<dbReference type="GO" id="GO:0003676">
    <property type="term" value="F:nucleic acid binding"/>
    <property type="evidence" value="ECO:0007669"/>
    <property type="project" value="InterPro"/>
</dbReference>
<dbReference type="InterPro" id="IPR002052">
    <property type="entry name" value="DNA_methylase_N6_adenine_CS"/>
</dbReference>
<dbReference type="GO" id="GO:0008168">
    <property type="term" value="F:methyltransferase activity"/>
    <property type="evidence" value="ECO:0007669"/>
    <property type="project" value="UniProtKB-KW"/>
</dbReference>
<evidence type="ECO:0000313" key="1">
    <source>
        <dbReference type="EMBL" id="PIY72611.1"/>
    </source>
</evidence>
<keyword evidence="1" id="KW-0489">Methyltransferase</keyword>
<proteinExistence type="predicted"/>
<evidence type="ECO:0000313" key="2">
    <source>
        <dbReference type="Proteomes" id="UP000229401"/>
    </source>
</evidence>
<accession>A0A2M7QKZ9</accession>
<dbReference type="Pfam" id="PF13651">
    <property type="entry name" value="EcoRI_methylase"/>
    <property type="match status" value="1"/>
</dbReference>
<dbReference type="PROSITE" id="PS00092">
    <property type="entry name" value="N6_MTASE"/>
    <property type="match status" value="1"/>
</dbReference>
<sequence>MANKNLTNAKRTKNDEFYTQYSDIQKEIEAYLEYNSDVFRGKVVYCNCDDPFESNFFRYFVLNFNKLGLKQLITTSYKPSPVANTQIALFGDDKTLTKSKGRPKINANKFIINEVKDIDGDGEFNLKDVAKQLQANKHNEWMPLVGDGDFRSDECINLLKQSDIVVTNPPFSLFREYVKQLFDYEKKFVIIGNINAITYKEIFPLIKNNKLWLGQSISSGDREFIVPHYIFKEIGNWRTDENGVHYARVMGVRWFTNLDHGRRHQPLQLMTKAEVIKFTTKKPFEKYDNYNAIEVSFVKNIPGDYNGVMGVPISFLDKYNPDQFEIVGMCENEDLYKMKAKVYTTAECKQAYLDKFGKKGTYDLNASGVVIENDLLEKVYQRILIRHKRKTK</sequence>
<dbReference type="AlphaFoldDB" id="A0A2M7QKZ9"/>
<gene>
    <name evidence="1" type="ORF">COY87_00040</name>
</gene>
<name>A0A2M7QKZ9_9BACT</name>
<reference evidence="2" key="1">
    <citation type="submission" date="2017-09" db="EMBL/GenBank/DDBJ databases">
        <title>Depth-based differentiation of microbial function through sediment-hosted aquifers and enrichment of novel symbionts in the deep terrestrial subsurface.</title>
        <authorList>
            <person name="Probst A.J."/>
            <person name="Ladd B."/>
            <person name="Jarett J.K."/>
            <person name="Geller-Mcgrath D.E."/>
            <person name="Sieber C.M.K."/>
            <person name="Emerson J.B."/>
            <person name="Anantharaman K."/>
            <person name="Thomas B.C."/>
            <person name="Malmstrom R."/>
            <person name="Stieglmeier M."/>
            <person name="Klingl A."/>
            <person name="Woyke T."/>
            <person name="Ryan C.M."/>
            <person name="Banfield J.F."/>
        </authorList>
    </citation>
    <scope>NUCLEOTIDE SEQUENCE [LARGE SCALE GENOMIC DNA]</scope>
</reference>
<organism evidence="1 2">
    <name type="scientific">Candidatus Roizmanbacteria bacterium CG_4_10_14_0_8_um_filter_33_9</name>
    <dbReference type="NCBI Taxonomy" id="1974826"/>
    <lineage>
        <taxon>Bacteria</taxon>
        <taxon>Candidatus Roizmaniibacteriota</taxon>
    </lineage>
</organism>
<comment type="caution">
    <text evidence="1">The sequence shown here is derived from an EMBL/GenBank/DDBJ whole genome shotgun (WGS) entry which is preliminary data.</text>
</comment>
<dbReference type="GO" id="GO:0032259">
    <property type="term" value="P:methylation"/>
    <property type="evidence" value="ECO:0007669"/>
    <property type="project" value="UniProtKB-KW"/>
</dbReference>
<dbReference type="EMBL" id="PFLI01000002">
    <property type="protein sequence ID" value="PIY72611.1"/>
    <property type="molecule type" value="Genomic_DNA"/>
</dbReference>
<dbReference type="InterPro" id="IPR025247">
    <property type="entry name" value="EcoRI-like_methylase"/>
</dbReference>
<dbReference type="Proteomes" id="UP000229401">
    <property type="component" value="Unassembled WGS sequence"/>
</dbReference>
<keyword evidence="1" id="KW-0808">Transferase</keyword>
<protein>
    <submittedName>
        <fullName evidence="1">DNA methyltransferase</fullName>
    </submittedName>
</protein>